<dbReference type="AlphaFoldDB" id="A0A645EE39"/>
<reference evidence="1" key="1">
    <citation type="submission" date="2019-08" db="EMBL/GenBank/DDBJ databases">
        <authorList>
            <person name="Kucharzyk K."/>
            <person name="Murdoch R.W."/>
            <person name="Higgins S."/>
            <person name="Loffler F."/>
        </authorList>
    </citation>
    <scope>NUCLEOTIDE SEQUENCE</scope>
</reference>
<proteinExistence type="predicted"/>
<organism evidence="1">
    <name type="scientific">bioreactor metagenome</name>
    <dbReference type="NCBI Taxonomy" id="1076179"/>
    <lineage>
        <taxon>unclassified sequences</taxon>
        <taxon>metagenomes</taxon>
        <taxon>ecological metagenomes</taxon>
    </lineage>
</organism>
<sequence>MLAADAGVTATARRNARGVLENMNRAKEFLLRNTAKRLNDRVGFNSIGFFCGAPCLIPCHTRYLQRSKS</sequence>
<comment type="caution">
    <text evidence="1">The sequence shown here is derived from an EMBL/GenBank/DDBJ whole genome shotgun (WGS) entry which is preliminary data.</text>
</comment>
<gene>
    <name evidence="1" type="ORF">SDC9_147355</name>
</gene>
<accession>A0A645EE39</accession>
<name>A0A645EE39_9ZZZZ</name>
<dbReference type="EMBL" id="VSSQ01046200">
    <property type="protein sequence ID" value="MPN00161.1"/>
    <property type="molecule type" value="Genomic_DNA"/>
</dbReference>
<protein>
    <submittedName>
        <fullName evidence="1">Uncharacterized protein</fullName>
    </submittedName>
</protein>
<evidence type="ECO:0000313" key="1">
    <source>
        <dbReference type="EMBL" id="MPN00161.1"/>
    </source>
</evidence>